<comment type="caution">
    <text evidence="1">The sequence shown here is derived from an EMBL/GenBank/DDBJ whole genome shotgun (WGS) entry which is preliminary data.</text>
</comment>
<evidence type="ECO:0000313" key="1">
    <source>
        <dbReference type="EMBL" id="KAK9984507.1"/>
    </source>
</evidence>
<name>A0AAW2BFF6_9ROSI</name>
<dbReference type="EMBL" id="JAZDWU010000012">
    <property type="protein sequence ID" value="KAK9984507.1"/>
    <property type="molecule type" value="Genomic_DNA"/>
</dbReference>
<gene>
    <name evidence="1" type="ORF">SO802_034032</name>
</gene>
<dbReference type="AlphaFoldDB" id="A0AAW2BFF6"/>
<organism evidence="1 2">
    <name type="scientific">Lithocarpus litseifolius</name>
    <dbReference type="NCBI Taxonomy" id="425828"/>
    <lineage>
        <taxon>Eukaryota</taxon>
        <taxon>Viridiplantae</taxon>
        <taxon>Streptophyta</taxon>
        <taxon>Embryophyta</taxon>
        <taxon>Tracheophyta</taxon>
        <taxon>Spermatophyta</taxon>
        <taxon>Magnoliopsida</taxon>
        <taxon>eudicotyledons</taxon>
        <taxon>Gunneridae</taxon>
        <taxon>Pentapetalae</taxon>
        <taxon>rosids</taxon>
        <taxon>fabids</taxon>
        <taxon>Fagales</taxon>
        <taxon>Fagaceae</taxon>
        <taxon>Lithocarpus</taxon>
    </lineage>
</organism>
<proteinExistence type="predicted"/>
<protein>
    <submittedName>
        <fullName evidence="1">Uncharacterized protein</fullName>
    </submittedName>
</protein>
<sequence>MVCTLIANEGLGIRKTTTFNEAHLGKWLWRFGVKETQLWSDQQLEEVFLLLIENSMDHEASVESLLVRQEGRNEVRMHGSLVSLMTGSLI</sequence>
<evidence type="ECO:0000313" key="2">
    <source>
        <dbReference type="Proteomes" id="UP001459277"/>
    </source>
</evidence>
<accession>A0AAW2BFF6</accession>
<keyword evidence="2" id="KW-1185">Reference proteome</keyword>
<reference evidence="1 2" key="1">
    <citation type="submission" date="2024-01" db="EMBL/GenBank/DDBJ databases">
        <title>A telomere-to-telomere, gap-free genome of sweet tea (Lithocarpus litseifolius).</title>
        <authorList>
            <person name="Zhou J."/>
        </authorList>
    </citation>
    <scope>NUCLEOTIDE SEQUENCE [LARGE SCALE GENOMIC DNA]</scope>
    <source>
        <strain evidence="1">Zhou-2022a</strain>
        <tissue evidence="1">Leaf</tissue>
    </source>
</reference>
<dbReference type="Proteomes" id="UP001459277">
    <property type="component" value="Unassembled WGS sequence"/>
</dbReference>